<evidence type="ECO:0000256" key="1">
    <source>
        <dbReference type="SAM" id="MobiDB-lite"/>
    </source>
</evidence>
<accession>A0A2R6S6A8</accession>
<feature type="region of interest" description="Disordered" evidence="1">
    <location>
        <begin position="39"/>
        <end position="76"/>
    </location>
</feature>
<proteinExistence type="predicted"/>
<reference evidence="2 3" key="1">
    <citation type="submission" date="2018-02" db="EMBL/GenBank/DDBJ databases">
        <title>Genome sequence of the basidiomycete white-rot fungus Phlebia centrifuga.</title>
        <authorList>
            <person name="Granchi Z."/>
            <person name="Peng M."/>
            <person name="de Vries R.P."/>
            <person name="Hilden K."/>
            <person name="Makela M.R."/>
            <person name="Grigoriev I."/>
            <person name="Riley R."/>
        </authorList>
    </citation>
    <scope>NUCLEOTIDE SEQUENCE [LARGE SCALE GENOMIC DNA]</scope>
    <source>
        <strain evidence="2 3">FBCC195</strain>
    </source>
</reference>
<dbReference type="Proteomes" id="UP000186601">
    <property type="component" value="Unassembled WGS sequence"/>
</dbReference>
<feature type="region of interest" description="Disordered" evidence="1">
    <location>
        <begin position="1"/>
        <end position="22"/>
    </location>
</feature>
<comment type="caution">
    <text evidence="2">The sequence shown here is derived from an EMBL/GenBank/DDBJ whole genome shotgun (WGS) entry which is preliminary data.</text>
</comment>
<dbReference type="EMBL" id="MLYV02000032">
    <property type="protein sequence ID" value="PSS37749.1"/>
    <property type="molecule type" value="Genomic_DNA"/>
</dbReference>
<name>A0A2R6S6A8_9APHY</name>
<organism evidence="2 3">
    <name type="scientific">Hermanssonia centrifuga</name>
    <dbReference type="NCBI Taxonomy" id="98765"/>
    <lineage>
        <taxon>Eukaryota</taxon>
        <taxon>Fungi</taxon>
        <taxon>Dikarya</taxon>
        <taxon>Basidiomycota</taxon>
        <taxon>Agaricomycotina</taxon>
        <taxon>Agaricomycetes</taxon>
        <taxon>Polyporales</taxon>
        <taxon>Meruliaceae</taxon>
        <taxon>Hermanssonia</taxon>
    </lineage>
</organism>
<gene>
    <name evidence="2" type="ORF">PHLCEN_2v442</name>
</gene>
<dbReference type="AlphaFoldDB" id="A0A2R6S6A8"/>
<keyword evidence="3" id="KW-1185">Reference proteome</keyword>
<protein>
    <submittedName>
        <fullName evidence="2">Uncharacterized protein</fullName>
    </submittedName>
</protein>
<evidence type="ECO:0000313" key="3">
    <source>
        <dbReference type="Proteomes" id="UP000186601"/>
    </source>
</evidence>
<sequence length="76" mass="8249">MTSDVSGSFGGRSSPVTSSSIIPTENEFYVSVELYLSRAAAAARKPQPPRKKTEKRESLRSSSSTNDLNQKKVKGD</sequence>
<evidence type="ECO:0000313" key="2">
    <source>
        <dbReference type="EMBL" id="PSS37749.1"/>
    </source>
</evidence>
<feature type="compositionally biased region" description="Low complexity" evidence="1">
    <location>
        <begin position="13"/>
        <end position="22"/>
    </location>
</feature>